<accession>A0A6L9UHY5</accession>
<gene>
    <name evidence="1" type="ORF">GR212_35960</name>
</gene>
<dbReference type="RefSeq" id="WP_163994800.1">
    <property type="nucleotide sequence ID" value="NZ_WUEY01000045.1"/>
</dbReference>
<evidence type="ECO:0000313" key="1">
    <source>
        <dbReference type="EMBL" id="NEI74931.1"/>
    </source>
</evidence>
<comment type="caution">
    <text evidence="1">The sequence shown here is derived from an EMBL/GenBank/DDBJ whole genome shotgun (WGS) entry which is preliminary data.</text>
</comment>
<sequence length="244" mass="26781">MTVYTVTRRTQSWYGEQIGILILDAAYPCVPGNVGNATTYTYPVRFQEVRGASIDRLLNQRDPALKEAFVEAALDLQSRGVKAITGACGFMAYFQEEVAAALDIPVFLSSLMQIPFMHALCGGSVGIITANASRLTPRHFEACNVPASIPLAIAGMEGQREFREAVLEEKGTLDSGEIEREVTQVARALIESYPEIRSILLECSDLPPYAYAVQAATGRPVFDFITMINYVQQSIARRPYAGNM</sequence>
<proteinExistence type="predicted"/>
<dbReference type="EMBL" id="WUEY01000045">
    <property type="protein sequence ID" value="NEI74931.1"/>
    <property type="molecule type" value="Genomic_DNA"/>
</dbReference>
<name>A0A6L9UHY5_9HYPH</name>
<protein>
    <submittedName>
        <fullName evidence="1">Aspartate/glutamate racemase family protein</fullName>
    </submittedName>
</protein>
<dbReference type="AlphaFoldDB" id="A0A6L9UHY5"/>
<dbReference type="Pfam" id="PF01177">
    <property type="entry name" value="Asp_Glu_race"/>
    <property type="match status" value="1"/>
</dbReference>
<reference evidence="1 2" key="1">
    <citation type="submission" date="2019-12" db="EMBL/GenBank/DDBJ databases">
        <title>Rhizobium genotypes associated with high levels of biological nitrogen fixation by grain legumes in a temperate-maritime cropping system.</title>
        <authorList>
            <person name="Maluk M."/>
            <person name="Francesc Ferrando Molina F."/>
            <person name="Lopez Del Egido L."/>
            <person name="Lafos M."/>
            <person name="Langarica-Fuentes A."/>
            <person name="Gebre Yohannes G."/>
            <person name="Young M.W."/>
            <person name="Martin P."/>
            <person name="Gantlett R."/>
            <person name="Kenicer G."/>
            <person name="Hawes C."/>
            <person name="Begg G.S."/>
            <person name="Quilliam R.S."/>
            <person name="Squire G.R."/>
            <person name="Poole P.S."/>
            <person name="Young P.W."/>
            <person name="Iannetta P.M."/>
            <person name="James E.K."/>
        </authorList>
    </citation>
    <scope>NUCLEOTIDE SEQUENCE [LARGE SCALE GENOMIC DNA]</scope>
    <source>
        <strain evidence="1 2">JHI1118</strain>
    </source>
</reference>
<dbReference type="GO" id="GO:0047661">
    <property type="term" value="F:amino-acid racemase activity"/>
    <property type="evidence" value="ECO:0007669"/>
    <property type="project" value="InterPro"/>
</dbReference>
<dbReference type="InterPro" id="IPR015942">
    <property type="entry name" value="Asp/Glu/hydantoin_racemase"/>
</dbReference>
<organism evidence="1 2">
    <name type="scientific">Rhizobium lusitanum</name>
    <dbReference type="NCBI Taxonomy" id="293958"/>
    <lineage>
        <taxon>Bacteria</taxon>
        <taxon>Pseudomonadati</taxon>
        <taxon>Pseudomonadota</taxon>
        <taxon>Alphaproteobacteria</taxon>
        <taxon>Hyphomicrobiales</taxon>
        <taxon>Rhizobiaceae</taxon>
        <taxon>Rhizobium/Agrobacterium group</taxon>
        <taxon>Rhizobium</taxon>
    </lineage>
</organism>
<evidence type="ECO:0000313" key="2">
    <source>
        <dbReference type="Proteomes" id="UP000483035"/>
    </source>
</evidence>
<dbReference type="NCBIfam" id="NF005679">
    <property type="entry name" value="PRK07475.1"/>
    <property type="match status" value="1"/>
</dbReference>
<dbReference type="Proteomes" id="UP000483035">
    <property type="component" value="Unassembled WGS sequence"/>
</dbReference>